<evidence type="ECO:0000313" key="1">
    <source>
        <dbReference type="EMBL" id="KAG7089139.1"/>
    </source>
</evidence>
<dbReference type="Proteomes" id="UP001049176">
    <property type="component" value="Chromosome 7"/>
</dbReference>
<sequence length="165" mass="18834">MPVFHRGASVSAATEDISAASDDNGSLLTKFLVLGGLVLAAVVVARKWFYPYTVEDLESRVMSIDTLLKKNMDLQWNILGNSGPGFWRELEERNDEVRLIKTNMNAEPDRTKIVAWLAFKWSQLHGIKVCYLRLQELQELQLNVTVKIEERMQNLRPDNNPMLTS</sequence>
<dbReference type="EMBL" id="CM032187">
    <property type="protein sequence ID" value="KAG7089139.1"/>
    <property type="molecule type" value="Genomic_DNA"/>
</dbReference>
<accession>A0A9P7RSV8</accession>
<dbReference type="RefSeq" id="XP_043005609.1">
    <property type="nucleotide sequence ID" value="XM_043155827.1"/>
</dbReference>
<reference evidence="1" key="1">
    <citation type="journal article" date="2021" name="Genome Biol. Evol.">
        <title>The assembled and annotated genome of the fairy-ring fungus Marasmius oreades.</title>
        <authorList>
            <person name="Hiltunen M."/>
            <person name="Ament-Velasquez S.L."/>
            <person name="Johannesson H."/>
        </authorList>
    </citation>
    <scope>NUCLEOTIDE SEQUENCE</scope>
    <source>
        <strain evidence="1">03SP1</strain>
    </source>
</reference>
<dbReference type="GeneID" id="66079922"/>
<organism evidence="1 2">
    <name type="scientific">Marasmius oreades</name>
    <name type="common">fairy-ring Marasmius</name>
    <dbReference type="NCBI Taxonomy" id="181124"/>
    <lineage>
        <taxon>Eukaryota</taxon>
        <taxon>Fungi</taxon>
        <taxon>Dikarya</taxon>
        <taxon>Basidiomycota</taxon>
        <taxon>Agaricomycotina</taxon>
        <taxon>Agaricomycetes</taxon>
        <taxon>Agaricomycetidae</taxon>
        <taxon>Agaricales</taxon>
        <taxon>Marasmiineae</taxon>
        <taxon>Marasmiaceae</taxon>
        <taxon>Marasmius</taxon>
    </lineage>
</organism>
<dbReference type="AlphaFoldDB" id="A0A9P7RSV8"/>
<name>A0A9P7RSV8_9AGAR</name>
<proteinExistence type="predicted"/>
<protein>
    <submittedName>
        <fullName evidence="1">Uncharacterized protein</fullName>
    </submittedName>
</protein>
<dbReference type="KEGG" id="more:E1B28_010847"/>
<keyword evidence="2" id="KW-1185">Reference proteome</keyword>
<gene>
    <name evidence="1" type="ORF">E1B28_010847</name>
</gene>
<comment type="caution">
    <text evidence="1">The sequence shown here is derived from an EMBL/GenBank/DDBJ whole genome shotgun (WGS) entry which is preliminary data.</text>
</comment>
<evidence type="ECO:0000313" key="2">
    <source>
        <dbReference type="Proteomes" id="UP001049176"/>
    </source>
</evidence>